<sequence length="568" mass="65781">MGSSISHDSHQSAVETISHWDSNQTEEKLIYDHGSSEIRRYLEAVDKIHVFPANRRESDDLKSKAMARLEREFQTVLVRQIDTSIGLNSTSEWSSITDSTANVIRYEDFTVYDLPNKEVIEYLRNVAKRMNSGGKLGDCVRVYKSGRKNLLHTGLKRLRVMELSIGRDVKRFPWDYLKEKIELWIQVAKVCFYKLFDTEKQICGQIFEGFGVDSSEECFVEIVKDSANNLLIFAETVSLSNQPSERIGTILGLYDTLVPLLPKIDALFYSKSAEAIRTKAKGIVSQLEDDVRRMLSDFEKAVFHELSPIQEDRGAIHPLTEKVIDYIHLTLSHKKLLTNVINSMPPLKFGDQMISEGELGDLNGRSHFELHLILIIVVLQLNLKGKSEQYEHVPLRHLFLMNNVIYIVQKIQGSQELREMIGDDYMAKLNGNVRHAMTSYQDSTCNKFLSCFREDGLYVSWCFCSQLSKRALRKQLKDFHFLFEEIQKFHSNWIVLDLELRDKLRVSMVDKLIPAYKEFLQKFRTYIEIEQNSEIQTKHYQKINVKHSVEDLEALISKHLFSYNDISA</sequence>
<dbReference type="GO" id="GO:0006887">
    <property type="term" value="P:exocytosis"/>
    <property type="evidence" value="ECO:0007669"/>
    <property type="project" value="UniProtKB-KW"/>
</dbReference>
<dbReference type="InterPro" id="IPR046364">
    <property type="entry name" value="Exo70_C"/>
</dbReference>
<dbReference type="SUPFAM" id="SSF74788">
    <property type="entry name" value="Cullin repeat-like"/>
    <property type="match status" value="1"/>
</dbReference>
<evidence type="ECO:0000256" key="1">
    <source>
        <dbReference type="ARBA" id="ARBA00006756"/>
    </source>
</evidence>
<gene>
    <name evidence="5" type="ORF">FPE_LOCUS1147</name>
</gene>
<keyword evidence="3" id="KW-0268">Exocytosis</keyword>
<accession>A0AAD2DJK2</accession>
<comment type="function">
    <text evidence="3">Component of the exocyst complex.</text>
</comment>
<dbReference type="GO" id="GO:0005546">
    <property type="term" value="F:phosphatidylinositol-4,5-bisphosphate binding"/>
    <property type="evidence" value="ECO:0007669"/>
    <property type="project" value="InterPro"/>
</dbReference>
<evidence type="ECO:0000313" key="6">
    <source>
        <dbReference type="Proteomes" id="UP000834106"/>
    </source>
</evidence>
<dbReference type="InterPro" id="IPR004140">
    <property type="entry name" value="Exo70"/>
</dbReference>
<dbReference type="InterPro" id="IPR016159">
    <property type="entry name" value="Cullin_repeat-like_dom_sf"/>
</dbReference>
<dbReference type="PANTHER" id="PTHR12542">
    <property type="entry name" value="EXOCYST COMPLEX PROTEIN EXO70"/>
    <property type="match status" value="1"/>
</dbReference>
<name>A0AAD2DJK2_9LAMI</name>
<dbReference type="Gene3D" id="1.20.1280.170">
    <property type="entry name" value="Exocyst complex component Exo70"/>
    <property type="match status" value="1"/>
</dbReference>
<evidence type="ECO:0000259" key="4">
    <source>
        <dbReference type="Pfam" id="PF03081"/>
    </source>
</evidence>
<feature type="domain" description="Exocyst complex subunit Exo70 C-terminal" evidence="4">
    <location>
        <begin position="184"/>
        <end position="557"/>
    </location>
</feature>
<evidence type="ECO:0000313" key="5">
    <source>
        <dbReference type="EMBL" id="CAI9753716.1"/>
    </source>
</evidence>
<keyword evidence="6" id="KW-1185">Reference proteome</keyword>
<protein>
    <recommendedName>
        <fullName evidence="3">Exocyst subunit Exo70 family protein</fullName>
    </recommendedName>
</protein>
<dbReference type="Pfam" id="PF20669">
    <property type="entry name" value="Exo70_N"/>
    <property type="match status" value="1"/>
</dbReference>
<reference evidence="5" key="1">
    <citation type="submission" date="2023-05" db="EMBL/GenBank/DDBJ databases">
        <authorList>
            <person name="Huff M."/>
        </authorList>
    </citation>
    <scope>NUCLEOTIDE SEQUENCE</scope>
</reference>
<evidence type="ECO:0000256" key="2">
    <source>
        <dbReference type="ARBA" id="ARBA00022448"/>
    </source>
</evidence>
<keyword evidence="3" id="KW-0653">Protein transport</keyword>
<dbReference type="GO" id="GO:0000145">
    <property type="term" value="C:exocyst"/>
    <property type="evidence" value="ECO:0007669"/>
    <property type="project" value="InterPro"/>
</dbReference>
<proteinExistence type="inferred from homology"/>
<dbReference type="AlphaFoldDB" id="A0AAD2DJK2"/>
<dbReference type="GO" id="GO:0015031">
    <property type="term" value="P:protein transport"/>
    <property type="evidence" value="ECO:0007669"/>
    <property type="project" value="UniProtKB-KW"/>
</dbReference>
<comment type="similarity">
    <text evidence="1 3">Belongs to the EXO70 family.</text>
</comment>
<evidence type="ECO:0000256" key="3">
    <source>
        <dbReference type="RuleBase" id="RU365026"/>
    </source>
</evidence>
<dbReference type="EMBL" id="OU503036">
    <property type="protein sequence ID" value="CAI9753716.1"/>
    <property type="molecule type" value="Genomic_DNA"/>
</dbReference>
<dbReference type="PANTHER" id="PTHR12542:SF7">
    <property type="entry name" value="EXOCYST SUBUNIT EXO70 FAMILY PROTEIN"/>
    <property type="match status" value="1"/>
</dbReference>
<keyword evidence="2 3" id="KW-0813">Transport</keyword>
<dbReference type="Pfam" id="PF03081">
    <property type="entry name" value="Exo70_C"/>
    <property type="match status" value="1"/>
</dbReference>
<dbReference type="Proteomes" id="UP000834106">
    <property type="component" value="Chromosome 1"/>
</dbReference>
<organism evidence="5 6">
    <name type="scientific">Fraxinus pennsylvanica</name>
    <dbReference type="NCBI Taxonomy" id="56036"/>
    <lineage>
        <taxon>Eukaryota</taxon>
        <taxon>Viridiplantae</taxon>
        <taxon>Streptophyta</taxon>
        <taxon>Embryophyta</taxon>
        <taxon>Tracheophyta</taxon>
        <taxon>Spermatophyta</taxon>
        <taxon>Magnoliopsida</taxon>
        <taxon>eudicotyledons</taxon>
        <taxon>Gunneridae</taxon>
        <taxon>Pentapetalae</taxon>
        <taxon>asterids</taxon>
        <taxon>lamiids</taxon>
        <taxon>Lamiales</taxon>
        <taxon>Oleaceae</taxon>
        <taxon>Oleeae</taxon>
        <taxon>Fraxinus</taxon>
    </lineage>
</organism>